<evidence type="ECO:0000256" key="3">
    <source>
        <dbReference type="ARBA" id="ARBA00022581"/>
    </source>
</evidence>
<dbReference type="EMBL" id="JAAWVO010037165">
    <property type="protein sequence ID" value="MBN3317960.1"/>
    <property type="molecule type" value="Genomic_DNA"/>
</dbReference>
<dbReference type="Proteomes" id="UP000736164">
    <property type="component" value="Unassembled WGS sequence"/>
</dbReference>
<evidence type="ECO:0000256" key="5">
    <source>
        <dbReference type="ARBA" id="ARBA00022729"/>
    </source>
</evidence>
<keyword evidence="2" id="KW-0597">Phosphoprotein</keyword>
<sequence>IFCFQNTTAVLFLLVSTNSSCGPGEYRIANQCCQKCGPGSHVSHHCSPPNSDTECTSCSNSTYIDHPNGLTKCLDCKICDSELGLFVKYPCTKVKNTVCHCLKDFYCVDGSSEECHLCPKLSVCQPGQWVKQNGTAKSDTICEECPTGTFSAEEMSLSCTPWTVCSGGVLSRGNSTTDVTCKASFSRQHAILVVFIVVVLVLLVFLMYKLKTHKSSLCAFKAI</sequence>
<keyword evidence="17" id="KW-1185">Reference proteome</keyword>
<evidence type="ECO:0000256" key="7">
    <source>
        <dbReference type="ARBA" id="ARBA00022989"/>
    </source>
</evidence>
<keyword evidence="8 13" id="KW-0472">Membrane</keyword>
<organism evidence="16 17">
    <name type="scientific">Atractosteus spatula</name>
    <name type="common">Alligator gar</name>
    <name type="synonym">Lepisosteus spatula</name>
    <dbReference type="NCBI Taxonomy" id="7917"/>
    <lineage>
        <taxon>Eukaryota</taxon>
        <taxon>Metazoa</taxon>
        <taxon>Chordata</taxon>
        <taxon>Craniata</taxon>
        <taxon>Vertebrata</taxon>
        <taxon>Euteleostomi</taxon>
        <taxon>Actinopterygii</taxon>
        <taxon>Neopterygii</taxon>
        <taxon>Holostei</taxon>
        <taxon>Semionotiformes</taxon>
        <taxon>Lepisosteidae</taxon>
        <taxon>Atractosteus</taxon>
    </lineage>
</organism>
<comment type="caution">
    <text evidence="12">Lacks conserved residue(s) required for the propagation of feature annotation.</text>
</comment>
<dbReference type="PRINTS" id="PR01680">
    <property type="entry name" value="TNFACTORR6"/>
</dbReference>
<keyword evidence="3" id="KW-0945">Host-virus interaction</keyword>
<protein>
    <submittedName>
        <fullName evidence="16">TNR14 factor</fullName>
    </submittedName>
</protein>
<evidence type="ECO:0000256" key="13">
    <source>
        <dbReference type="SAM" id="Phobius"/>
    </source>
</evidence>
<dbReference type="GO" id="GO:0009897">
    <property type="term" value="C:external side of plasma membrane"/>
    <property type="evidence" value="ECO:0007669"/>
    <property type="project" value="TreeGrafter"/>
</dbReference>
<feature type="non-terminal residue" evidence="16">
    <location>
        <position position="1"/>
    </location>
</feature>
<dbReference type="GO" id="GO:0002720">
    <property type="term" value="P:positive regulation of cytokine production involved in immune response"/>
    <property type="evidence" value="ECO:0007669"/>
    <property type="project" value="TreeGrafter"/>
</dbReference>
<dbReference type="Pfam" id="PF00020">
    <property type="entry name" value="TNFR_c6"/>
    <property type="match status" value="2"/>
</dbReference>
<feature type="domain" description="TNFR-Cys" evidence="15">
    <location>
        <begin position="20"/>
        <end position="55"/>
    </location>
</feature>
<evidence type="ECO:0000256" key="12">
    <source>
        <dbReference type="PROSITE-ProRule" id="PRU00206"/>
    </source>
</evidence>
<feature type="repeat" description="TNFR-Cys" evidence="12">
    <location>
        <begin position="20"/>
        <end position="55"/>
    </location>
</feature>
<dbReference type="GO" id="GO:0050830">
    <property type="term" value="P:defense response to Gram-positive bacterium"/>
    <property type="evidence" value="ECO:0007669"/>
    <property type="project" value="TreeGrafter"/>
</dbReference>
<evidence type="ECO:0000256" key="6">
    <source>
        <dbReference type="ARBA" id="ARBA00022737"/>
    </source>
</evidence>
<keyword evidence="9 12" id="KW-1015">Disulfide bond</keyword>
<evidence type="ECO:0000256" key="14">
    <source>
        <dbReference type="SAM" id="SignalP"/>
    </source>
</evidence>
<dbReference type="Gene3D" id="2.10.50.10">
    <property type="entry name" value="Tumor Necrosis Factor Receptor, subunit A, domain 2"/>
    <property type="match status" value="3"/>
</dbReference>
<keyword evidence="10" id="KW-0675">Receptor</keyword>
<dbReference type="GO" id="GO:0006955">
    <property type="term" value="P:immune response"/>
    <property type="evidence" value="ECO:0007669"/>
    <property type="project" value="InterPro"/>
</dbReference>
<dbReference type="FunFam" id="2.10.50.10:FF:000007">
    <property type="entry name" value="TNF receptor superfamily member 14"/>
    <property type="match status" value="1"/>
</dbReference>
<feature type="domain" description="TNFR-Cys" evidence="15">
    <location>
        <begin position="57"/>
        <end position="99"/>
    </location>
</feature>
<dbReference type="AlphaFoldDB" id="A0A8J7NR83"/>
<dbReference type="GO" id="GO:0004888">
    <property type="term" value="F:transmembrane signaling receptor activity"/>
    <property type="evidence" value="ECO:0007669"/>
    <property type="project" value="InterPro"/>
</dbReference>
<dbReference type="SUPFAM" id="SSF57586">
    <property type="entry name" value="TNF receptor-like"/>
    <property type="match status" value="2"/>
</dbReference>
<proteinExistence type="predicted"/>
<keyword evidence="6" id="KW-0677">Repeat</keyword>
<comment type="subcellular location">
    <subcellularLocation>
        <location evidence="1">Membrane</location>
        <topology evidence="1">Single-pass type I membrane protein</topology>
    </subcellularLocation>
</comment>
<feature type="disulfide bond" evidence="12">
    <location>
        <begin position="33"/>
        <end position="46"/>
    </location>
</feature>
<evidence type="ECO:0000313" key="17">
    <source>
        <dbReference type="Proteomes" id="UP000736164"/>
    </source>
</evidence>
<reference evidence="16" key="1">
    <citation type="journal article" date="2021" name="Cell">
        <title>Tracing the genetic footprints of vertebrate landing in non-teleost ray-finned fishes.</title>
        <authorList>
            <person name="Bi X."/>
            <person name="Wang K."/>
            <person name="Yang L."/>
            <person name="Pan H."/>
            <person name="Jiang H."/>
            <person name="Wei Q."/>
            <person name="Fang M."/>
            <person name="Yu H."/>
            <person name="Zhu C."/>
            <person name="Cai Y."/>
            <person name="He Y."/>
            <person name="Gan X."/>
            <person name="Zeng H."/>
            <person name="Yu D."/>
            <person name="Zhu Y."/>
            <person name="Jiang H."/>
            <person name="Qiu Q."/>
            <person name="Yang H."/>
            <person name="Zhang Y.E."/>
            <person name="Wang W."/>
            <person name="Zhu M."/>
            <person name="He S."/>
            <person name="Zhang G."/>
        </authorList>
    </citation>
    <scope>NUCLEOTIDE SEQUENCE</scope>
    <source>
        <strain evidence="16">Allg_001</strain>
    </source>
</reference>
<feature type="domain" description="TNFR-Cys" evidence="15">
    <location>
        <begin position="100"/>
        <end position="142"/>
    </location>
</feature>
<keyword evidence="11" id="KW-0325">Glycoprotein</keyword>
<feature type="non-terminal residue" evidence="16">
    <location>
        <position position="223"/>
    </location>
</feature>
<feature type="repeat" description="TNFR-Cys" evidence="12">
    <location>
        <begin position="57"/>
        <end position="99"/>
    </location>
</feature>
<dbReference type="InterPro" id="IPR008063">
    <property type="entry name" value="Fas_rcpt"/>
</dbReference>
<feature type="repeat" description="TNFR-Cys" evidence="12">
    <location>
        <begin position="100"/>
        <end position="142"/>
    </location>
</feature>
<dbReference type="GO" id="GO:0046642">
    <property type="term" value="P:negative regulation of alpha-beta T cell proliferation"/>
    <property type="evidence" value="ECO:0007669"/>
    <property type="project" value="TreeGrafter"/>
</dbReference>
<evidence type="ECO:0000256" key="10">
    <source>
        <dbReference type="ARBA" id="ARBA00023170"/>
    </source>
</evidence>
<dbReference type="SMART" id="SM00208">
    <property type="entry name" value="TNFR"/>
    <property type="match status" value="4"/>
</dbReference>
<name>A0A8J7NR83_ATRSP</name>
<dbReference type="PROSITE" id="PS50050">
    <property type="entry name" value="TNFR_NGFR_2"/>
    <property type="match status" value="3"/>
</dbReference>
<dbReference type="PANTHER" id="PTHR46838">
    <property type="entry name" value="TUMOR NECROSIS FACTOR RECEPTOR SUPERFAMILY MEMBER 14"/>
    <property type="match status" value="1"/>
</dbReference>
<feature type="disulfide bond" evidence="12">
    <location>
        <begin position="58"/>
        <end position="73"/>
    </location>
</feature>
<dbReference type="InterPro" id="IPR001368">
    <property type="entry name" value="TNFR/NGFR_Cys_rich_reg"/>
</dbReference>
<feature type="signal peptide" evidence="14">
    <location>
        <begin position="1"/>
        <end position="21"/>
    </location>
</feature>
<dbReference type="PROSITE" id="PS00652">
    <property type="entry name" value="TNFR_NGFR_1"/>
    <property type="match status" value="2"/>
</dbReference>
<evidence type="ECO:0000256" key="11">
    <source>
        <dbReference type="ARBA" id="ARBA00023180"/>
    </source>
</evidence>
<feature type="chain" id="PRO_5035276419" evidence="14">
    <location>
        <begin position="22"/>
        <end position="223"/>
    </location>
</feature>
<dbReference type="GO" id="GO:2000406">
    <property type="term" value="P:positive regulation of T cell migration"/>
    <property type="evidence" value="ECO:0007669"/>
    <property type="project" value="TreeGrafter"/>
</dbReference>
<keyword evidence="7 13" id="KW-1133">Transmembrane helix</keyword>
<comment type="caution">
    <text evidence="16">The sequence shown here is derived from an EMBL/GenBank/DDBJ whole genome shotgun (WGS) entry which is preliminary data.</text>
</comment>
<feature type="disulfide bond" evidence="12">
    <location>
        <begin position="124"/>
        <end position="142"/>
    </location>
</feature>
<keyword evidence="5 14" id="KW-0732">Signal</keyword>
<dbReference type="GO" id="GO:0050829">
    <property type="term" value="P:defense response to Gram-negative bacterium"/>
    <property type="evidence" value="ECO:0007669"/>
    <property type="project" value="TreeGrafter"/>
</dbReference>
<dbReference type="FunFam" id="2.10.50.10:FF:000009">
    <property type="entry name" value="Tumor necrosis factor receptor superfamily member 14"/>
    <property type="match status" value="1"/>
</dbReference>
<dbReference type="GO" id="GO:0006915">
    <property type="term" value="P:apoptotic process"/>
    <property type="evidence" value="ECO:0007669"/>
    <property type="project" value="InterPro"/>
</dbReference>
<keyword evidence="4 13" id="KW-0812">Transmembrane</keyword>
<evidence type="ECO:0000256" key="8">
    <source>
        <dbReference type="ARBA" id="ARBA00023136"/>
    </source>
</evidence>
<dbReference type="PANTHER" id="PTHR46838:SF1">
    <property type="entry name" value="TUMOR NECROSIS FACTOR RECEPTOR SUPERFAMILY MEMBER 14"/>
    <property type="match status" value="1"/>
</dbReference>
<dbReference type="FunFam" id="2.10.50.10:FF:000065">
    <property type="entry name" value="TNF receptor superfamily member 14"/>
    <property type="match status" value="1"/>
</dbReference>
<dbReference type="SMART" id="SM01411">
    <property type="entry name" value="Ephrin_rec_like"/>
    <property type="match status" value="2"/>
</dbReference>
<feature type="transmembrane region" description="Helical" evidence="13">
    <location>
        <begin position="190"/>
        <end position="208"/>
    </location>
</feature>
<accession>A0A8J7NR83</accession>
<evidence type="ECO:0000256" key="4">
    <source>
        <dbReference type="ARBA" id="ARBA00022692"/>
    </source>
</evidence>
<evidence type="ECO:0000256" key="1">
    <source>
        <dbReference type="ARBA" id="ARBA00004479"/>
    </source>
</evidence>
<evidence type="ECO:0000259" key="15">
    <source>
        <dbReference type="PROSITE" id="PS50050"/>
    </source>
</evidence>
<evidence type="ECO:0000313" key="16">
    <source>
        <dbReference type="EMBL" id="MBN3317960.1"/>
    </source>
</evidence>
<gene>
    <name evidence="16" type="primary">Tnfrsf14_2</name>
    <name evidence="16" type="ORF">GTO95_0002832</name>
</gene>
<evidence type="ECO:0000256" key="9">
    <source>
        <dbReference type="ARBA" id="ARBA00023157"/>
    </source>
</evidence>
<evidence type="ECO:0000256" key="2">
    <source>
        <dbReference type="ARBA" id="ARBA00022553"/>
    </source>
</evidence>
<dbReference type="GO" id="GO:0007165">
    <property type="term" value="P:signal transduction"/>
    <property type="evidence" value="ECO:0007669"/>
    <property type="project" value="InterPro"/>
</dbReference>